<evidence type="ECO:0000256" key="5">
    <source>
        <dbReference type="SAM" id="MobiDB-lite"/>
    </source>
</evidence>
<name>A0A9P3PV54_LYOSH</name>
<feature type="coiled-coil region" evidence="4">
    <location>
        <begin position="136"/>
        <end position="170"/>
    </location>
</feature>
<feature type="compositionally biased region" description="Low complexity" evidence="5">
    <location>
        <begin position="711"/>
        <end position="728"/>
    </location>
</feature>
<feature type="compositionally biased region" description="Polar residues" evidence="5">
    <location>
        <begin position="458"/>
        <end position="468"/>
    </location>
</feature>
<dbReference type="PROSITE" id="PS50013">
    <property type="entry name" value="CHROMO_2"/>
    <property type="match status" value="1"/>
</dbReference>
<dbReference type="Proteomes" id="UP001063166">
    <property type="component" value="Unassembled WGS sequence"/>
</dbReference>
<dbReference type="GO" id="GO:0008270">
    <property type="term" value="F:zinc ion binding"/>
    <property type="evidence" value="ECO:0007669"/>
    <property type="project" value="UniProtKB-KW"/>
</dbReference>
<feature type="compositionally biased region" description="Polar residues" evidence="5">
    <location>
        <begin position="911"/>
        <end position="927"/>
    </location>
</feature>
<evidence type="ECO:0000313" key="7">
    <source>
        <dbReference type="EMBL" id="GLB42153.1"/>
    </source>
</evidence>
<feature type="region of interest" description="Disordered" evidence="5">
    <location>
        <begin position="83"/>
        <end position="106"/>
    </location>
</feature>
<feature type="compositionally biased region" description="Basic and acidic residues" evidence="5">
    <location>
        <begin position="220"/>
        <end position="236"/>
    </location>
</feature>
<dbReference type="SUPFAM" id="SSF57903">
    <property type="entry name" value="FYVE/PHD zinc finger"/>
    <property type="match status" value="1"/>
</dbReference>
<feature type="compositionally biased region" description="Basic and acidic residues" evidence="5">
    <location>
        <begin position="994"/>
        <end position="1032"/>
    </location>
</feature>
<organism evidence="7 8">
    <name type="scientific">Lyophyllum shimeji</name>
    <name type="common">Hon-shimeji</name>
    <name type="synonym">Tricholoma shimeji</name>
    <dbReference type="NCBI Taxonomy" id="47721"/>
    <lineage>
        <taxon>Eukaryota</taxon>
        <taxon>Fungi</taxon>
        <taxon>Dikarya</taxon>
        <taxon>Basidiomycota</taxon>
        <taxon>Agaricomycotina</taxon>
        <taxon>Agaricomycetes</taxon>
        <taxon>Agaricomycetidae</taxon>
        <taxon>Agaricales</taxon>
        <taxon>Tricholomatineae</taxon>
        <taxon>Lyophyllaceae</taxon>
        <taxon>Lyophyllum</taxon>
    </lineage>
</organism>
<sequence length="1223" mass="132212">MSGSRRSRVNLNAPVDISRLPGRHVSQPQPGSATIQFYSPQTRTVNVLNLAGEQRPASLQFVHSNPSPAQGATPQLLQGVTSSLVQPQTPQTTLPTSFVSSPSHSNPPNTNFVVDTLMANLTPILNTHHQFMGTRLEQMESSIEKLATSMKETKDETQSQTKQIVEAMQKAFAMQQAGNKALHERMARLEKAIGTSDDNTKSVRKYLDVISFTVEELLERAKDPEAPATDTHRPDPDPDAPLMPRVTHTDAGIDAKTPEPQTPPPQIIPPVLVQRATSPMRQLYADVSNGPMTASPMTPRPVYADIANDPMDLELPLPPKAQSPERPVYTDRSVDPRTPPPPTPPRRFSSAAVVTSPTAELPRLSIASSRRYSEDAQTLVGDASCVETKSAVDLDEGSVSPNEVRRKRMKVARDLEVDDVDMHVVSPEDTRGGAASDVDGDKPDEPCSAKGVTMKSRFGTSPVPSGSLSAADWSDEEHDELQSEDDTNHTTSLPVFRPTSSPSIAKQYSLLNRRRESLDGTVASLRQDTLGDYVGPAGSPSPPPPVIPFHPRPSVSPLPSPESSPEPEPAPVSAQRRFKGRKSGMEMTMMREPIDVSSDVEVSSPVPVPIPAQEAREETPTPVDVAPITSPAPVLERTRSPEASMPSPAAPTPTPTPAEPAVQPNDTVPDSEDESELSVRRMVTETLENLEPVVLEPEHEREPEGPPLFLPGAKSNSPSAPASAPSESNHVSSRSPTPVGRSSARKRVVVSELSSRFVTPIPVPIPTSNARAEAVSSRAANRDRDEVAIEKPSSPTIRIPPSPRKYLDFASPLSPAISPVVRPKPRPIGTRAVPQSQAQPHPHATPKTPPRPRPEPKNLVSIPSSPIYISSRSSSPLSDLSASPSSSSESGDSDSDVRIVQTKKVRRRVTLNVSELPSADASTNTSEQGGGGGEGVSKPQHTHVDLKKKLLALNNKSGGQSAAVTRVRKRKVSAGKGEGEEGEPPLKRAKKRAGTVEEEQKGSAKREKRIVKEKEKEKGGRGKGKEKEKEKSGMSSAKGVGGRLRPRPPPGCKWPPKNKSGDKKFNQQFVECDVCFLWYHYGCVGVTDAKDVRIKGGELFTCPPCSGGGANPMVPRNDDIVCARPDCGQEEKRPDEFFMTGIVGRMTRVQGGTGRSYLWLVKWDGYTIQDCTWEEEDGMTDPVGFIQHFNDAAREEGIDPEEDPHSTVLLREAVDGGWKDPNA</sequence>
<keyword evidence="2" id="KW-0863">Zinc-finger</keyword>
<evidence type="ECO:0000256" key="2">
    <source>
        <dbReference type="ARBA" id="ARBA00022771"/>
    </source>
</evidence>
<dbReference type="OrthoDB" id="436852at2759"/>
<feature type="compositionally biased region" description="Basic and acidic residues" evidence="5">
    <location>
        <begin position="780"/>
        <end position="789"/>
    </location>
</feature>
<feature type="compositionally biased region" description="Pro residues" evidence="5">
    <location>
        <begin position="648"/>
        <end position="658"/>
    </location>
</feature>
<feature type="compositionally biased region" description="Basic and acidic residues" evidence="5">
    <location>
        <begin position="419"/>
        <end position="431"/>
    </location>
</feature>
<feature type="compositionally biased region" description="Polar residues" evidence="5">
    <location>
        <begin position="489"/>
        <end position="510"/>
    </location>
</feature>
<feature type="compositionally biased region" description="Acidic residues" evidence="5">
    <location>
        <begin position="473"/>
        <end position="485"/>
    </location>
</feature>
<feature type="region of interest" description="Disordered" evidence="5">
    <location>
        <begin position="310"/>
        <end position="356"/>
    </location>
</feature>
<keyword evidence="1" id="KW-0479">Metal-binding</keyword>
<keyword evidence="8" id="KW-1185">Reference proteome</keyword>
<feature type="domain" description="Chromo" evidence="6">
    <location>
        <begin position="1137"/>
        <end position="1201"/>
    </location>
</feature>
<feature type="region of interest" description="Disordered" evidence="5">
    <location>
        <begin position="220"/>
        <end position="246"/>
    </location>
</feature>
<feature type="compositionally biased region" description="Low complexity" evidence="5">
    <location>
        <begin position="857"/>
        <end position="890"/>
    </location>
</feature>
<keyword evidence="3" id="KW-0862">Zinc</keyword>
<comment type="caution">
    <text evidence="7">The sequence shown here is derived from an EMBL/GenBank/DDBJ whole genome shotgun (WGS) entry which is preliminary data.</text>
</comment>
<dbReference type="SUPFAM" id="SSF54160">
    <property type="entry name" value="Chromo domain-like"/>
    <property type="match status" value="1"/>
</dbReference>
<evidence type="ECO:0000256" key="4">
    <source>
        <dbReference type="SAM" id="Coils"/>
    </source>
</evidence>
<dbReference type="AlphaFoldDB" id="A0A9P3PV54"/>
<dbReference type="InterPro" id="IPR000953">
    <property type="entry name" value="Chromo/chromo_shadow_dom"/>
</dbReference>
<dbReference type="Pfam" id="PF00628">
    <property type="entry name" value="PHD"/>
    <property type="match status" value="1"/>
</dbReference>
<dbReference type="InterPro" id="IPR019787">
    <property type="entry name" value="Znf_PHD-finger"/>
</dbReference>
<dbReference type="Gene3D" id="2.40.50.40">
    <property type="match status" value="1"/>
</dbReference>
<evidence type="ECO:0000313" key="8">
    <source>
        <dbReference type="Proteomes" id="UP001063166"/>
    </source>
</evidence>
<evidence type="ECO:0000256" key="3">
    <source>
        <dbReference type="ARBA" id="ARBA00022833"/>
    </source>
</evidence>
<accession>A0A9P3PV54</accession>
<dbReference type="InterPro" id="IPR011011">
    <property type="entry name" value="Znf_FYVE_PHD"/>
</dbReference>
<dbReference type="CDD" id="cd15517">
    <property type="entry name" value="PHD_TCF19_like"/>
    <property type="match status" value="1"/>
</dbReference>
<dbReference type="InterPro" id="IPR016197">
    <property type="entry name" value="Chromo-like_dom_sf"/>
</dbReference>
<dbReference type="GO" id="GO:0006338">
    <property type="term" value="P:chromatin remodeling"/>
    <property type="evidence" value="ECO:0007669"/>
    <property type="project" value="UniProtKB-ARBA"/>
</dbReference>
<gene>
    <name evidence="7" type="ORF">LshimejAT787_1101680</name>
</gene>
<proteinExistence type="predicted"/>
<reference evidence="7" key="1">
    <citation type="submission" date="2022-07" db="EMBL/GenBank/DDBJ databases">
        <title>The genome of Lyophyllum shimeji provides insight into the initial evolution of ectomycorrhizal fungal genome.</title>
        <authorList>
            <person name="Kobayashi Y."/>
            <person name="Shibata T."/>
            <person name="Hirakawa H."/>
            <person name="Shigenobu S."/>
            <person name="Nishiyama T."/>
            <person name="Yamada A."/>
            <person name="Hasebe M."/>
            <person name="Kawaguchi M."/>
        </authorList>
    </citation>
    <scope>NUCLEOTIDE SEQUENCE</scope>
    <source>
        <strain evidence="7">AT787</strain>
    </source>
</reference>
<dbReference type="InterPro" id="IPR013083">
    <property type="entry name" value="Znf_RING/FYVE/PHD"/>
</dbReference>
<dbReference type="EMBL" id="BRPK01000011">
    <property type="protein sequence ID" value="GLB42153.1"/>
    <property type="molecule type" value="Genomic_DNA"/>
</dbReference>
<evidence type="ECO:0000259" key="6">
    <source>
        <dbReference type="PROSITE" id="PS50013"/>
    </source>
</evidence>
<keyword evidence="4" id="KW-0175">Coiled coil</keyword>
<feature type="compositionally biased region" description="Low complexity" evidence="5">
    <location>
        <begin position="685"/>
        <end position="695"/>
    </location>
</feature>
<feature type="region of interest" description="Disordered" evidence="5">
    <location>
        <begin position="529"/>
        <end position="747"/>
    </location>
</feature>
<feature type="compositionally biased region" description="Low complexity" evidence="5">
    <location>
        <begin position="595"/>
        <end position="605"/>
    </location>
</feature>
<protein>
    <recommendedName>
        <fullName evidence="6">Chromo domain-containing protein</fullName>
    </recommendedName>
</protein>
<dbReference type="Gene3D" id="3.30.40.10">
    <property type="entry name" value="Zinc/RING finger domain, C3HC4 (zinc finger)"/>
    <property type="match status" value="1"/>
</dbReference>
<feature type="compositionally biased region" description="Pro residues" evidence="5">
    <location>
        <begin position="539"/>
        <end position="570"/>
    </location>
</feature>
<feature type="region of interest" description="Disordered" evidence="5">
    <location>
        <begin position="759"/>
        <end position="1060"/>
    </location>
</feature>
<evidence type="ECO:0000256" key="1">
    <source>
        <dbReference type="ARBA" id="ARBA00022723"/>
    </source>
</evidence>
<feature type="region of interest" description="Disordered" evidence="5">
    <location>
        <begin position="419"/>
        <end position="513"/>
    </location>
</feature>